<keyword evidence="9 19" id="KW-0547">Nucleotide-binding</keyword>
<comment type="similarity">
    <text evidence="3">Belongs to the mago nashi family.</text>
</comment>
<comment type="catalytic activity">
    <reaction evidence="18">
        <text>[(1-&gt;4)-N-acetyl-beta-D-glucosaminyl](n) + UDP-N-acetyl-alpha-D-glucosamine = [(1-&gt;4)-N-acetyl-beta-D-glucosaminyl](n+1) + UDP + H(+)</text>
        <dbReference type="Rhea" id="RHEA:16637"/>
        <dbReference type="Rhea" id="RHEA-COMP:9593"/>
        <dbReference type="Rhea" id="RHEA-COMP:9595"/>
        <dbReference type="ChEBI" id="CHEBI:15378"/>
        <dbReference type="ChEBI" id="CHEBI:17029"/>
        <dbReference type="ChEBI" id="CHEBI:57705"/>
        <dbReference type="ChEBI" id="CHEBI:58223"/>
        <dbReference type="EC" id="2.4.1.16"/>
    </reaction>
</comment>
<dbReference type="Gene3D" id="3.40.850.10">
    <property type="entry name" value="Kinesin motor domain"/>
    <property type="match status" value="1"/>
</dbReference>
<accession>A0AAV5AP93</accession>
<dbReference type="GO" id="GO:0005886">
    <property type="term" value="C:plasma membrane"/>
    <property type="evidence" value="ECO:0007669"/>
    <property type="project" value="UniProtKB-SubCell"/>
</dbReference>
<comment type="subcellular location">
    <subcellularLocation>
        <location evidence="2">Cell membrane</location>
        <topology evidence="2">Multi-pass membrane protein</topology>
    </subcellularLocation>
    <subcellularLocation>
        <location evidence="1">Nucleus</location>
    </subcellularLocation>
</comment>
<keyword evidence="10 19" id="KW-0067">ATP-binding</keyword>
<dbReference type="InterPro" id="IPR029044">
    <property type="entry name" value="Nucleotide-diphossugar_trans"/>
</dbReference>
<evidence type="ECO:0000256" key="4">
    <source>
        <dbReference type="ARBA" id="ARBA00012543"/>
    </source>
</evidence>
<evidence type="ECO:0000256" key="16">
    <source>
        <dbReference type="ARBA" id="ARBA00023203"/>
    </source>
</evidence>
<dbReference type="InterPro" id="IPR001609">
    <property type="entry name" value="Myosin_head_motor_dom-like"/>
</dbReference>
<keyword evidence="8 21" id="KW-0812">Transmembrane</keyword>
<feature type="transmembrane region" description="Helical" evidence="21">
    <location>
        <begin position="1073"/>
        <end position="1093"/>
    </location>
</feature>
<dbReference type="InterPro" id="IPR027417">
    <property type="entry name" value="P-loop_NTPase"/>
</dbReference>
<evidence type="ECO:0000256" key="7">
    <source>
        <dbReference type="ARBA" id="ARBA00022679"/>
    </source>
</evidence>
<organism evidence="24 25">
    <name type="scientific">Clathrus columnatus</name>
    <dbReference type="NCBI Taxonomy" id="1419009"/>
    <lineage>
        <taxon>Eukaryota</taxon>
        <taxon>Fungi</taxon>
        <taxon>Dikarya</taxon>
        <taxon>Basidiomycota</taxon>
        <taxon>Agaricomycotina</taxon>
        <taxon>Agaricomycetes</taxon>
        <taxon>Phallomycetidae</taxon>
        <taxon>Phallales</taxon>
        <taxon>Clathraceae</taxon>
        <taxon>Clathrus</taxon>
    </lineage>
</organism>
<dbReference type="InterPro" id="IPR036961">
    <property type="entry name" value="Kinesin_motor_dom_sf"/>
</dbReference>
<evidence type="ECO:0000313" key="24">
    <source>
        <dbReference type="EMBL" id="GJJ14711.1"/>
    </source>
</evidence>
<dbReference type="Gene3D" id="1.20.58.530">
    <property type="match status" value="1"/>
</dbReference>
<feature type="region of interest" description="Actin-binding" evidence="19">
    <location>
        <begin position="764"/>
        <end position="786"/>
    </location>
</feature>
<dbReference type="Gene3D" id="3.30.1560.10">
    <property type="entry name" value="Mago nashi"/>
    <property type="match status" value="1"/>
</dbReference>
<keyword evidence="14 19" id="KW-0505">Motor protein</keyword>
<keyword evidence="15" id="KW-0325">Glycoprotein</keyword>
<keyword evidence="17" id="KW-0539">Nucleus</keyword>
<evidence type="ECO:0000256" key="10">
    <source>
        <dbReference type="ARBA" id="ARBA00022840"/>
    </source>
</evidence>
<dbReference type="PROSITE" id="PS51456">
    <property type="entry name" value="MYOSIN_MOTOR"/>
    <property type="match status" value="1"/>
</dbReference>
<dbReference type="GO" id="GO:0016459">
    <property type="term" value="C:myosin complex"/>
    <property type="evidence" value="ECO:0007669"/>
    <property type="project" value="UniProtKB-KW"/>
</dbReference>
<feature type="transmembrane region" description="Helical" evidence="21">
    <location>
        <begin position="1034"/>
        <end position="1053"/>
    </location>
</feature>
<dbReference type="PANTHER" id="PTHR22914:SF45">
    <property type="entry name" value="CHITIN SYNTHASE"/>
    <property type="match status" value="1"/>
</dbReference>
<comment type="similarity">
    <text evidence="19">Belongs to the TRAFAC class myosin-kinesin ATPase superfamily. Myosin family.</text>
</comment>
<evidence type="ECO:0000256" key="18">
    <source>
        <dbReference type="ARBA" id="ARBA00048014"/>
    </source>
</evidence>
<dbReference type="CDD" id="cd14879">
    <property type="entry name" value="MYSc_Myo17"/>
    <property type="match status" value="1"/>
</dbReference>
<keyword evidence="5" id="KW-1003">Cell membrane</keyword>
<dbReference type="PROSITE" id="PS51998">
    <property type="entry name" value="DEK_C"/>
    <property type="match status" value="1"/>
</dbReference>
<dbReference type="Pfam" id="PF02792">
    <property type="entry name" value="Mago_nashi"/>
    <property type="match status" value="1"/>
</dbReference>
<keyword evidence="6" id="KW-0328">Glycosyltransferase</keyword>
<dbReference type="Gene3D" id="1.10.10.60">
    <property type="entry name" value="Homeodomain-like"/>
    <property type="match status" value="1"/>
</dbReference>
<feature type="transmembrane region" description="Helical" evidence="21">
    <location>
        <begin position="1763"/>
        <end position="1781"/>
    </location>
</feature>
<protein>
    <recommendedName>
        <fullName evidence="4">chitin synthase</fullName>
        <ecNumber evidence="4">2.4.1.16</ecNumber>
    </recommendedName>
</protein>
<dbReference type="GO" id="GO:0006031">
    <property type="term" value="P:chitin biosynthetic process"/>
    <property type="evidence" value="ECO:0007669"/>
    <property type="project" value="TreeGrafter"/>
</dbReference>
<dbReference type="FunFam" id="1.10.10.820:FF:000001">
    <property type="entry name" value="Myosin heavy chain"/>
    <property type="match status" value="1"/>
</dbReference>
<dbReference type="EMBL" id="BPWL01000010">
    <property type="protein sequence ID" value="GJJ14711.1"/>
    <property type="molecule type" value="Genomic_DNA"/>
</dbReference>
<dbReference type="PANTHER" id="PTHR22914">
    <property type="entry name" value="CHITIN SYNTHASE"/>
    <property type="match status" value="1"/>
</dbReference>
<feature type="compositionally biased region" description="Basic and acidic residues" evidence="20">
    <location>
        <begin position="963"/>
        <end position="983"/>
    </location>
</feature>
<feature type="region of interest" description="Disordered" evidence="20">
    <location>
        <begin position="963"/>
        <end position="992"/>
    </location>
</feature>
<evidence type="ECO:0000256" key="15">
    <source>
        <dbReference type="ARBA" id="ARBA00023180"/>
    </source>
</evidence>
<evidence type="ECO:0000259" key="23">
    <source>
        <dbReference type="PROSITE" id="PS51998"/>
    </source>
</evidence>
<evidence type="ECO:0000256" key="12">
    <source>
        <dbReference type="ARBA" id="ARBA00023123"/>
    </source>
</evidence>
<keyword evidence="13 21" id="KW-0472">Membrane</keyword>
<dbReference type="GO" id="GO:0035145">
    <property type="term" value="C:exon-exon junction complex"/>
    <property type="evidence" value="ECO:0007669"/>
    <property type="project" value="InterPro"/>
</dbReference>
<evidence type="ECO:0000256" key="13">
    <source>
        <dbReference type="ARBA" id="ARBA00023136"/>
    </source>
</evidence>
<evidence type="ECO:0000256" key="17">
    <source>
        <dbReference type="ARBA" id="ARBA00023242"/>
    </source>
</evidence>
<keyword evidence="25" id="KW-1185">Reference proteome</keyword>
<evidence type="ECO:0000259" key="22">
    <source>
        <dbReference type="PROSITE" id="PS51456"/>
    </source>
</evidence>
<feature type="transmembrane region" description="Helical" evidence="21">
    <location>
        <begin position="1338"/>
        <end position="1357"/>
    </location>
</feature>
<feature type="transmembrane region" description="Helical" evidence="21">
    <location>
        <begin position="1727"/>
        <end position="1751"/>
    </location>
</feature>
<evidence type="ECO:0000256" key="6">
    <source>
        <dbReference type="ARBA" id="ARBA00022676"/>
    </source>
</evidence>
<dbReference type="CDD" id="cd04190">
    <property type="entry name" value="Chitin_synth_C"/>
    <property type="match status" value="1"/>
</dbReference>
<dbReference type="SUPFAM" id="SSF53448">
    <property type="entry name" value="Nucleotide-diphospho-sugar transferases"/>
    <property type="match status" value="1"/>
</dbReference>
<dbReference type="GO" id="GO:0003779">
    <property type="term" value="F:actin binding"/>
    <property type="evidence" value="ECO:0007669"/>
    <property type="project" value="UniProtKB-KW"/>
</dbReference>
<keyword evidence="7" id="KW-0808">Transferase</keyword>
<dbReference type="GO" id="GO:0031505">
    <property type="term" value="P:fungal-type cell wall organization"/>
    <property type="evidence" value="ECO:0007669"/>
    <property type="project" value="TreeGrafter"/>
</dbReference>
<feature type="domain" description="Myosin motor" evidence="22">
    <location>
        <begin position="130"/>
        <end position="885"/>
    </location>
</feature>
<keyword evidence="11 21" id="KW-1133">Transmembrane helix</keyword>
<gene>
    <name evidence="24" type="ORF">Clacol_008978</name>
</gene>
<keyword evidence="12 19" id="KW-0518">Myosin</keyword>
<dbReference type="Pfam" id="PF08766">
    <property type="entry name" value="DEK_C"/>
    <property type="match status" value="1"/>
</dbReference>
<dbReference type="SMART" id="SM00242">
    <property type="entry name" value="MYSc"/>
    <property type="match status" value="1"/>
</dbReference>
<sequence>MLLPSDYNVLITGHSGKHGHEFLEFEYSRGRLRYANNSNYRNDSLIRKEMWVGPLVVKELKRIIASSEITKEDDTNWPKKNIVGKQELEIRLGNDHIAFETAKIGSLVDVSESEDPEGSFYGGPSHQVLGNTTDLATLPQVSDDVIVSCLRERFLNDQIYTRIGSHALVALNPHKYVASNSDAIMLKYAAEYRDTSGEKTQENPHIFQLANYAYYHMRRTGQDQSILFTGETCSGKSENRRLAIKSILELSVSNPGKKGAKLSQQVPSAEFVLESFGNARTLQNPNASRFGKYTELQFTERGRLCGVKTLDYYLERNRIAGALSGERNFHIFYYLVAGASNEERHHLKLAEKATYRYLGNGGRTNLGREDDGARFEQLKQALKSVGLSKRHVAQTCQLLAAIIHLGQLDFTIDRHRNQDAAVVRNLDVLQIVADFLGVQFAALESALSYRTKMVKKELCTVFLDPEGASDNRDDLAKTLYSLLFAWLNEYINSRLCRDDFQSFIGLFDLPGPQNLPSSASRSNSLDQFCVNFANERLQNWIQRRLFESHIEEYNVEGIARLVPQISYFDNSECVRLMANKPGGLIHIMDDQARRQPKKTDHTMVEAFSKRWGNHSSFKVGTMDRSGFPSFTIHHYSGPVTYSAESFLERNSDALNPDFVSLLRGTNTDGPHPTVASSEFAGSVNPFVRGLFSAKAIATQAHPRHEETIVAAQQPVKPMRTPSTRRKKSIKRMPTLGEEDKDEDDIIENTDGGIPCVAGEFRAALDTLFETVDETQAWFVFCINPNDAQLPNQLEGRGVKAQVRNYGLPEVARRSIAVFEASMTPEEFCERYKDQIQSLGIIEGSFIEQVQQVQTSLGLQEKDIVPGQHKVFLNHSAFHKLEDHLRAYDVEETKRNRLRDAEAEAGLSPMGLSDPYAPYRDPGSATQDYGFSDALNASNQALPLVANAAFQRADLYNDEYDERRSLQSEEYDGRSQLTSHREETSSNFGSESYAPSRNMFQNAEKNAIPGKGVTDEILDGEVVEEIRDSSARRRWLVVVWMLTFWCPTIFLKWFGRMKRMDIRQAWREKLAINIIIWFICACGIFVIAVLGNVICPTEHVFSTSELQSHSLENSPNNAYTSIRGEVFDLTIVARSHLATIPVVPIKSIMKYSGTTADTIFPVQVSALCNGANGPVDPYVVLNSDNTTAADPNAQYHDFRVVTDDPRPDWYFENMVVMRATARKGFLGFQPNEIRDMASQGKAVAIYNNLVYDLSSYISHGPALGAPPGQQPPTGIKTAFMDPNVVQLFQIYAGSDITTRLDSLNLPGDNLANQKICLRNLFTVGKVDHRDDPQCLFSKYILLALSIVLVSVIGFKFLAALQFGSPRAPEDHDKFVICQVPCYTEGEDSMRNTIDSIAKTKYDDKRKLLFIICDGMIVGSGNDRPTPRIVLDILGADPNQDPEPLSFLSLGEGAKQHNMGKVYSGLYECAGHVVPYIVVVKVGKPSERQRPGNRGKRDSQMVIMHFFNKVHFNAPMNPLELEMYHQIKNVIGVNPSFYEYLLTVDADTTVTPLSLNRLVSAMINDKKVIGLCGETALSNSKKSIITMMQVYEYFISHHLAKAFESLFGSVTCLPGCFSMYRLRTPDTHKPLFVSNQIIHDYSENRVDTLHVKNLLHLGEDRYLTTLLLRHFPNYKTSFVRDAQAYTVAPEDWSVLLSQRRRWINSTIHNLAELVFLEKLCGFCCFSMRFVVFIDLLSTVIQPITIGYLAYLIYQVIANQTVVPTLSIIMIAAIYGLQALIFLFRRKWDMIGWMIFYILAIPAFSFALPLYAFWRMDDFSWGATRLVLGEKGKKLIVHDEGKFDPRSIPLKSWNDYENELWDKESNHSIGSWVPPAKEKDGYESHTASIYGRETFYEPALSRSYSPAPSYVPNPLFAAQASGRNTPTGSFIHQPTASRPVTNYFDMQIPRMGTPENFSPGLDGQPSDAALEHAIQEILRNADLNTITKRGIRGKLEEQFGMDLSSRKVTINGIIDGILLNPS</sequence>
<feature type="transmembrane region" description="Helical" evidence="21">
    <location>
        <begin position="1788"/>
        <end position="1811"/>
    </location>
</feature>
<reference evidence="24" key="1">
    <citation type="submission" date="2021-10" db="EMBL/GenBank/DDBJ databases">
        <title>De novo Genome Assembly of Clathrus columnatus (Basidiomycota, Fungi) Using Illumina and Nanopore Sequence Data.</title>
        <authorList>
            <person name="Ogiso-Tanaka E."/>
            <person name="Itagaki H."/>
            <person name="Hosoya T."/>
            <person name="Hosaka K."/>
        </authorList>
    </citation>
    <scope>NUCLEOTIDE SEQUENCE</scope>
    <source>
        <strain evidence="24">MO-923</strain>
    </source>
</reference>
<dbReference type="InterPro" id="IPR014876">
    <property type="entry name" value="DEK_C"/>
</dbReference>
<feature type="domain" description="DEK-C" evidence="23">
    <location>
        <begin position="1961"/>
        <end position="2016"/>
    </location>
</feature>
<dbReference type="Gene3D" id="1.10.10.820">
    <property type="match status" value="1"/>
</dbReference>
<dbReference type="GO" id="GO:0004100">
    <property type="term" value="F:chitin synthase activity"/>
    <property type="evidence" value="ECO:0007669"/>
    <property type="project" value="UniProtKB-EC"/>
</dbReference>
<evidence type="ECO:0000256" key="8">
    <source>
        <dbReference type="ARBA" id="ARBA00022692"/>
    </source>
</evidence>
<dbReference type="InterPro" id="IPR036605">
    <property type="entry name" value="Mago_nashi_sf"/>
</dbReference>
<dbReference type="Pfam" id="PF00063">
    <property type="entry name" value="Myosin_head"/>
    <property type="match status" value="1"/>
</dbReference>
<dbReference type="Pfam" id="PF03142">
    <property type="entry name" value="Chitin_synth_2"/>
    <property type="match status" value="1"/>
</dbReference>
<dbReference type="Gene3D" id="1.20.120.720">
    <property type="entry name" value="Myosin VI head, motor domain, U50 subdomain"/>
    <property type="match status" value="1"/>
</dbReference>
<evidence type="ECO:0000256" key="1">
    <source>
        <dbReference type="ARBA" id="ARBA00004123"/>
    </source>
</evidence>
<comment type="caution">
    <text evidence="24">The sequence shown here is derived from an EMBL/GenBank/DDBJ whole genome shotgun (WGS) entry which is preliminary data.</text>
</comment>
<evidence type="ECO:0000256" key="3">
    <source>
        <dbReference type="ARBA" id="ARBA00009270"/>
    </source>
</evidence>
<evidence type="ECO:0000256" key="19">
    <source>
        <dbReference type="PROSITE-ProRule" id="PRU00782"/>
    </source>
</evidence>
<evidence type="ECO:0000313" key="25">
    <source>
        <dbReference type="Proteomes" id="UP001050691"/>
    </source>
</evidence>
<evidence type="ECO:0000256" key="11">
    <source>
        <dbReference type="ARBA" id="ARBA00022989"/>
    </source>
</evidence>
<name>A0AAV5AP93_9AGAM</name>
<dbReference type="EC" id="2.4.1.16" evidence="4"/>
<dbReference type="GO" id="GO:0005524">
    <property type="term" value="F:ATP binding"/>
    <property type="evidence" value="ECO:0007669"/>
    <property type="project" value="UniProtKB-UniRule"/>
</dbReference>
<dbReference type="Proteomes" id="UP001050691">
    <property type="component" value="Unassembled WGS sequence"/>
</dbReference>
<dbReference type="GO" id="GO:0003774">
    <property type="term" value="F:cytoskeletal motor activity"/>
    <property type="evidence" value="ECO:0007669"/>
    <property type="project" value="UniProtKB-UniRule"/>
</dbReference>
<evidence type="ECO:0000256" key="2">
    <source>
        <dbReference type="ARBA" id="ARBA00004651"/>
    </source>
</evidence>
<dbReference type="GO" id="GO:0030428">
    <property type="term" value="C:cell septum"/>
    <property type="evidence" value="ECO:0007669"/>
    <property type="project" value="TreeGrafter"/>
</dbReference>
<dbReference type="SUPFAM" id="SSF52540">
    <property type="entry name" value="P-loop containing nucleoside triphosphate hydrolases"/>
    <property type="match status" value="1"/>
</dbReference>
<evidence type="ECO:0000256" key="5">
    <source>
        <dbReference type="ARBA" id="ARBA00022475"/>
    </source>
</evidence>
<dbReference type="InterPro" id="IPR004835">
    <property type="entry name" value="Chitin_synth"/>
</dbReference>
<dbReference type="SUPFAM" id="SSF109715">
    <property type="entry name" value="DEK C-terminal domain"/>
    <property type="match status" value="1"/>
</dbReference>
<proteinExistence type="inferred from homology"/>
<dbReference type="PRINTS" id="PR00193">
    <property type="entry name" value="MYOSINHEAVY"/>
</dbReference>
<evidence type="ECO:0000256" key="14">
    <source>
        <dbReference type="ARBA" id="ARBA00023175"/>
    </source>
</evidence>
<dbReference type="InterPro" id="IPR036037">
    <property type="entry name" value="MYSc_Myo17"/>
</dbReference>
<dbReference type="InterPro" id="IPR004023">
    <property type="entry name" value="Mago_nashi"/>
</dbReference>
<dbReference type="SUPFAM" id="SSF89817">
    <property type="entry name" value="Mago nashi protein"/>
    <property type="match status" value="1"/>
</dbReference>
<dbReference type="GO" id="GO:0008380">
    <property type="term" value="P:RNA splicing"/>
    <property type="evidence" value="ECO:0007669"/>
    <property type="project" value="InterPro"/>
</dbReference>
<evidence type="ECO:0000256" key="21">
    <source>
        <dbReference type="SAM" id="Phobius"/>
    </source>
</evidence>
<feature type="binding site" evidence="19">
    <location>
        <begin position="230"/>
        <end position="237"/>
    </location>
    <ligand>
        <name>ATP</name>
        <dbReference type="ChEBI" id="CHEBI:30616"/>
    </ligand>
</feature>
<evidence type="ECO:0000256" key="9">
    <source>
        <dbReference type="ARBA" id="ARBA00022741"/>
    </source>
</evidence>
<keyword evidence="16 19" id="KW-0009">Actin-binding</keyword>
<evidence type="ECO:0000256" key="20">
    <source>
        <dbReference type="SAM" id="MobiDB-lite"/>
    </source>
</evidence>